<proteinExistence type="predicted"/>
<dbReference type="EMBL" id="LAZR01016909">
    <property type="protein sequence ID" value="KKM02517.1"/>
    <property type="molecule type" value="Genomic_DNA"/>
</dbReference>
<evidence type="ECO:0000313" key="1">
    <source>
        <dbReference type="EMBL" id="KKM02517.1"/>
    </source>
</evidence>
<organism evidence="1">
    <name type="scientific">marine sediment metagenome</name>
    <dbReference type="NCBI Taxonomy" id="412755"/>
    <lineage>
        <taxon>unclassified sequences</taxon>
        <taxon>metagenomes</taxon>
        <taxon>ecological metagenomes</taxon>
    </lineage>
</organism>
<gene>
    <name evidence="1" type="ORF">LCGC14_1783710</name>
</gene>
<feature type="non-terminal residue" evidence="1">
    <location>
        <position position="1"/>
    </location>
</feature>
<comment type="caution">
    <text evidence="1">The sequence shown here is derived from an EMBL/GenBank/DDBJ whole genome shotgun (WGS) entry which is preliminary data.</text>
</comment>
<dbReference type="AlphaFoldDB" id="A0A0F9HH78"/>
<accession>A0A0F9HH78</accession>
<sequence length="39" mass="4646">YPVDMTFSVIVECEDGYIIKTDYGHNGYVYKKNAREIKW</sequence>
<name>A0A0F9HH78_9ZZZZ</name>
<protein>
    <submittedName>
        <fullName evidence="1">Uncharacterized protein</fullName>
    </submittedName>
</protein>
<reference evidence="1" key="1">
    <citation type="journal article" date="2015" name="Nature">
        <title>Complex archaea that bridge the gap between prokaryotes and eukaryotes.</title>
        <authorList>
            <person name="Spang A."/>
            <person name="Saw J.H."/>
            <person name="Jorgensen S.L."/>
            <person name="Zaremba-Niedzwiedzka K."/>
            <person name="Martijn J."/>
            <person name="Lind A.E."/>
            <person name="van Eijk R."/>
            <person name="Schleper C."/>
            <person name="Guy L."/>
            <person name="Ettema T.J."/>
        </authorList>
    </citation>
    <scope>NUCLEOTIDE SEQUENCE</scope>
</reference>